<keyword evidence="2" id="KW-0812">Transmembrane</keyword>
<dbReference type="PANTHER" id="PTHR30203">
    <property type="entry name" value="OUTER MEMBRANE CATION EFFLUX PROTEIN"/>
    <property type="match status" value="1"/>
</dbReference>
<dbReference type="Pfam" id="PF02321">
    <property type="entry name" value="OEP"/>
    <property type="match status" value="2"/>
</dbReference>
<evidence type="ECO:0000313" key="3">
    <source>
        <dbReference type="EMBL" id="MCQ8184178.1"/>
    </source>
</evidence>
<keyword evidence="2" id="KW-1134">Transmembrane beta strand</keyword>
<proteinExistence type="inferred from homology"/>
<dbReference type="Gene3D" id="2.20.200.10">
    <property type="entry name" value="Outer membrane efflux proteins (OEP)"/>
    <property type="match status" value="1"/>
</dbReference>
<organism evidence="3 4">
    <name type="scientific">Parvularcula maris</name>
    <dbReference type="NCBI Taxonomy" id="2965077"/>
    <lineage>
        <taxon>Bacteria</taxon>
        <taxon>Pseudomonadati</taxon>
        <taxon>Pseudomonadota</taxon>
        <taxon>Alphaproteobacteria</taxon>
        <taxon>Parvularculales</taxon>
        <taxon>Parvularculaceae</taxon>
        <taxon>Parvularcula</taxon>
    </lineage>
</organism>
<evidence type="ECO:0000313" key="4">
    <source>
        <dbReference type="Proteomes" id="UP001142610"/>
    </source>
</evidence>
<feature type="signal peptide" evidence="2">
    <location>
        <begin position="1"/>
        <end position="22"/>
    </location>
</feature>
<accession>A0A9X2L6W4</accession>
<dbReference type="InterPro" id="IPR003423">
    <property type="entry name" value="OMP_efflux"/>
</dbReference>
<dbReference type="PROSITE" id="PS51257">
    <property type="entry name" value="PROKAR_LIPOPROTEIN"/>
    <property type="match status" value="1"/>
</dbReference>
<keyword evidence="2" id="KW-0732">Signal</keyword>
<dbReference type="GO" id="GO:0015562">
    <property type="term" value="F:efflux transmembrane transporter activity"/>
    <property type="evidence" value="ECO:0007669"/>
    <property type="project" value="InterPro"/>
</dbReference>
<gene>
    <name evidence="3" type="ORF">NOG11_02150</name>
</gene>
<name>A0A9X2L6W4_9PROT</name>
<sequence>MLRGTQHRLGALVAIAALSACATPGPKKALEPIEAELDSWASIVAAEEARPITGNWLGDLGDPVATNVVADALTNNFNLKAQLARVNAQREQARAVRAGLFPQLSLGFNASRFGGPIIVQGQQLGDTFQTNFDLGLSLNWEADVWGRLTDQTRAAYLDAAAQRADFAAARLSLAGNAAQGHYALTAARLQRQLAERDVATGQANLNIIERRYERGISTSLDLRLARSSLASSEAALQSRIQQELEAGRQLEVLLGEYPAATIEAASDLPALAPLRTASGAPLGTPEELLSRRPDMVAAERRLKAAGLRVSEARKAFLPRLSLAANATRNAVPGPGSNAADINDVFDFDIEGLTKTLFGNLTQPIFQGGRLIANERAAYDLAQAALYDYGQTALDAWREVEDALAAEDLLTSRERALQLAFEEAAAAEDLTERRYLAGTTNIFDLISAQQRRIQAEGQLIDARRTRLTNRVALYLALGAPYVLPGETTLADAAGPDAETPEGGVL</sequence>
<protein>
    <submittedName>
        <fullName evidence="3">Efflux transporter outer membrane subunit</fullName>
    </submittedName>
</protein>
<dbReference type="AlphaFoldDB" id="A0A9X2L6W4"/>
<reference evidence="3" key="1">
    <citation type="submission" date="2022-07" db="EMBL/GenBank/DDBJ databases">
        <title>Parvularcula maris sp. nov., an algicidal bacterium isolated from seawater.</title>
        <authorList>
            <person name="Li F."/>
        </authorList>
    </citation>
    <scope>NUCLEOTIDE SEQUENCE</scope>
    <source>
        <strain evidence="3">BGMRC 0090</strain>
    </source>
</reference>
<comment type="subcellular location">
    <subcellularLocation>
        <location evidence="2">Cell membrane</location>
        <topology evidence="2">Lipid-anchor</topology>
    </subcellularLocation>
</comment>
<evidence type="ECO:0000256" key="2">
    <source>
        <dbReference type="RuleBase" id="RU362097"/>
    </source>
</evidence>
<evidence type="ECO:0000256" key="1">
    <source>
        <dbReference type="ARBA" id="ARBA00007613"/>
    </source>
</evidence>
<dbReference type="Gene3D" id="1.20.1600.10">
    <property type="entry name" value="Outer membrane efflux proteins (OEP)"/>
    <property type="match status" value="1"/>
</dbReference>
<dbReference type="NCBIfam" id="TIGR01845">
    <property type="entry name" value="outer_NodT"/>
    <property type="match status" value="1"/>
</dbReference>
<dbReference type="GO" id="GO:0005886">
    <property type="term" value="C:plasma membrane"/>
    <property type="evidence" value="ECO:0007669"/>
    <property type="project" value="UniProtKB-SubCell"/>
</dbReference>
<dbReference type="SUPFAM" id="SSF56954">
    <property type="entry name" value="Outer membrane efflux proteins (OEP)"/>
    <property type="match status" value="1"/>
</dbReference>
<keyword evidence="2" id="KW-0564">Palmitate</keyword>
<keyword evidence="4" id="KW-1185">Reference proteome</keyword>
<keyword evidence="2" id="KW-0472">Membrane</keyword>
<dbReference type="Proteomes" id="UP001142610">
    <property type="component" value="Unassembled WGS sequence"/>
</dbReference>
<keyword evidence="2" id="KW-0449">Lipoprotein</keyword>
<comment type="caution">
    <text evidence="3">The sequence shown here is derived from an EMBL/GenBank/DDBJ whole genome shotgun (WGS) entry which is preliminary data.</text>
</comment>
<dbReference type="EMBL" id="JANIBC010000001">
    <property type="protein sequence ID" value="MCQ8184178.1"/>
    <property type="molecule type" value="Genomic_DNA"/>
</dbReference>
<dbReference type="RefSeq" id="WP_256617983.1">
    <property type="nucleotide sequence ID" value="NZ_JANIBC010000001.1"/>
</dbReference>
<comment type="similarity">
    <text evidence="1 2">Belongs to the outer membrane factor (OMF) (TC 1.B.17) family.</text>
</comment>
<dbReference type="InterPro" id="IPR010131">
    <property type="entry name" value="MdtP/NodT-like"/>
</dbReference>
<feature type="chain" id="PRO_5041012358" evidence="2">
    <location>
        <begin position="23"/>
        <end position="504"/>
    </location>
</feature>